<evidence type="ECO:0000256" key="1">
    <source>
        <dbReference type="SAM" id="MobiDB-lite"/>
    </source>
</evidence>
<reference evidence="2 3" key="1">
    <citation type="submission" date="2021-06" db="EMBL/GenBank/DDBJ databases">
        <authorList>
            <person name="Palmer J.M."/>
        </authorList>
    </citation>
    <scope>NUCLEOTIDE SEQUENCE [LARGE SCALE GENOMIC DNA]</scope>
    <source>
        <strain evidence="2 3">MEX-2019</strain>
        <tissue evidence="2">Muscle</tissue>
    </source>
</reference>
<keyword evidence="3" id="KW-1185">Reference proteome</keyword>
<comment type="caution">
    <text evidence="2">The sequence shown here is derived from an EMBL/GenBank/DDBJ whole genome shotgun (WGS) entry which is preliminary data.</text>
</comment>
<sequence>MECRTTCQRRRLWVYQNQFGECHHLLQDQLLDDGRFQRYFHLSRTQFEDLLSHAGDSQPLGHQLQVLDLCCRTPAHLSSVPKTLLMYGVSNVRVEGQCAKAPALITLCPTGNHTSPLPTEASDPPEIPKDTQGSPQRTAAPLAGAIKQGEPTASSPGPRDPPPS</sequence>
<organism evidence="2 3">
    <name type="scientific">Crenichthys baileyi</name>
    <name type="common">White River springfish</name>
    <dbReference type="NCBI Taxonomy" id="28760"/>
    <lineage>
        <taxon>Eukaryota</taxon>
        <taxon>Metazoa</taxon>
        <taxon>Chordata</taxon>
        <taxon>Craniata</taxon>
        <taxon>Vertebrata</taxon>
        <taxon>Euteleostomi</taxon>
        <taxon>Actinopterygii</taxon>
        <taxon>Neopterygii</taxon>
        <taxon>Teleostei</taxon>
        <taxon>Neoteleostei</taxon>
        <taxon>Acanthomorphata</taxon>
        <taxon>Ovalentaria</taxon>
        <taxon>Atherinomorphae</taxon>
        <taxon>Cyprinodontiformes</taxon>
        <taxon>Goodeidae</taxon>
        <taxon>Crenichthys</taxon>
    </lineage>
</organism>
<name>A0AAV9RUW7_9TELE</name>
<dbReference type="AlphaFoldDB" id="A0AAV9RUW7"/>
<evidence type="ECO:0000313" key="2">
    <source>
        <dbReference type="EMBL" id="KAK5612854.1"/>
    </source>
</evidence>
<accession>A0AAV9RUW7</accession>
<feature type="region of interest" description="Disordered" evidence="1">
    <location>
        <begin position="110"/>
        <end position="164"/>
    </location>
</feature>
<proteinExistence type="predicted"/>
<dbReference type="EMBL" id="JAHHUM010001290">
    <property type="protein sequence ID" value="KAK5612854.1"/>
    <property type="molecule type" value="Genomic_DNA"/>
</dbReference>
<evidence type="ECO:0000313" key="3">
    <source>
        <dbReference type="Proteomes" id="UP001311232"/>
    </source>
</evidence>
<dbReference type="Proteomes" id="UP001311232">
    <property type="component" value="Unassembled WGS sequence"/>
</dbReference>
<protein>
    <submittedName>
        <fullName evidence="2">Uncharacterized protein</fullName>
    </submittedName>
</protein>
<gene>
    <name evidence="2" type="ORF">CRENBAI_005522</name>
</gene>